<dbReference type="InterPro" id="IPR036397">
    <property type="entry name" value="RNaseH_sf"/>
</dbReference>
<feature type="domain" description="Integrase catalytic" evidence="10">
    <location>
        <begin position="7"/>
        <end position="169"/>
    </location>
</feature>
<evidence type="ECO:0000256" key="8">
    <source>
        <dbReference type="ARBA" id="ARBA00022932"/>
    </source>
</evidence>
<dbReference type="GO" id="GO:0003964">
    <property type="term" value="F:RNA-directed DNA polymerase activity"/>
    <property type="evidence" value="ECO:0007669"/>
    <property type="project" value="UniProtKB-KW"/>
</dbReference>
<gene>
    <name evidence="11" type="ORF">PHMEG_00018683</name>
</gene>
<name>A0A225VVA2_9STRA</name>
<dbReference type="GO" id="GO:0006310">
    <property type="term" value="P:DNA recombination"/>
    <property type="evidence" value="ECO:0007669"/>
    <property type="project" value="UniProtKB-KW"/>
</dbReference>
<dbReference type="Pfam" id="PF25597">
    <property type="entry name" value="SH3_retrovirus"/>
    <property type="match status" value="1"/>
</dbReference>
<keyword evidence="8" id="KW-0548">Nucleotidyltransferase</keyword>
<keyword evidence="3" id="KW-0255">Endonuclease</keyword>
<evidence type="ECO:0000313" key="11">
    <source>
        <dbReference type="EMBL" id="OWZ08727.1"/>
    </source>
</evidence>
<protein>
    <submittedName>
        <fullName evidence="11">Polyprotein</fullName>
    </submittedName>
</protein>
<dbReference type="InterPro" id="IPR001584">
    <property type="entry name" value="Integrase_cat-core"/>
</dbReference>
<evidence type="ECO:0000256" key="7">
    <source>
        <dbReference type="ARBA" id="ARBA00022918"/>
    </source>
</evidence>
<evidence type="ECO:0000256" key="9">
    <source>
        <dbReference type="ARBA" id="ARBA00023172"/>
    </source>
</evidence>
<keyword evidence="2" id="KW-0479">Metal-binding</keyword>
<keyword evidence="9" id="KW-0233">DNA recombination</keyword>
<evidence type="ECO:0000256" key="5">
    <source>
        <dbReference type="ARBA" id="ARBA00022842"/>
    </source>
</evidence>
<keyword evidence="1" id="KW-0540">Nuclease</keyword>
<dbReference type="InterPro" id="IPR039537">
    <property type="entry name" value="Retrotran_Ty1/copia-like"/>
</dbReference>
<accession>A0A225VVA2</accession>
<dbReference type="GO" id="GO:0004519">
    <property type="term" value="F:endonuclease activity"/>
    <property type="evidence" value="ECO:0007669"/>
    <property type="project" value="UniProtKB-KW"/>
</dbReference>
<dbReference type="PROSITE" id="PS50994">
    <property type="entry name" value="INTEGRASE"/>
    <property type="match status" value="1"/>
</dbReference>
<proteinExistence type="predicted"/>
<reference evidence="12" key="1">
    <citation type="submission" date="2017-03" db="EMBL/GenBank/DDBJ databases">
        <title>Phytopthora megakarya and P. palmivora, two closely related causual agents of cacao black pod achieved similar genome size and gene model numbers by different mechanisms.</title>
        <authorList>
            <person name="Ali S."/>
            <person name="Shao J."/>
            <person name="Larry D.J."/>
            <person name="Kronmiller B."/>
            <person name="Shen D."/>
            <person name="Strem M.D."/>
            <person name="Melnick R.L."/>
            <person name="Guiltinan M.J."/>
            <person name="Tyler B.M."/>
            <person name="Meinhardt L.W."/>
            <person name="Bailey B.A."/>
        </authorList>
    </citation>
    <scope>NUCLEOTIDE SEQUENCE [LARGE SCALE GENOMIC DNA]</scope>
    <source>
        <strain evidence="12">zdho120</strain>
    </source>
</reference>
<organism evidence="11 12">
    <name type="scientific">Phytophthora megakarya</name>
    <dbReference type="NCBI Taxonomy" id="4795"/>
    <lineage>
        <taxon>Eukaryota</taxon>
        <taxon>Sar</taxon>
        <taxon>Stramenopiles</taxon>
        <taxon>Oomycota</taxon>
        <taxon>Peronosporomycetes</taxon>
        <taxon>Peronosporales</taxon>
        <taxon>Peronosporaceae</taxon>
        <taxon>Phytophthora</taxon>
    </lineage>
</organism>
<dbReference type="OrthoDB" id="166668at2759"/>
<dbReference type="PANTHER" id="PTHR42648:SF11">
    <property type="entry name" value="TRANSPOSON TY4-P GAG-POL POLYPROTEIN"/>
    <property type="match status" value="1"/>
</dbReference>
<evidence type="ECO:0000256" key="4">
    <source>
        <dbReference type="ARBA" id="ARBA00022801"/>
    </source>
</evidence>
<dbReference type="Gene3D" id="3.30.420.10">
    <property type="entry name" value="Ribonuclease H-like superfamily/Ribonuclease H"/>
    <property type="match status" value="1"/>
</dbReference>
<dbReference type="AlphaFoldDB" id="A0A225VVA2"/>
<dbReference type="GO" id="GO:0016787">
    <property type="term" value="F:hydrolase activity"/>
    <property type="evidence" value="ECO:0007669"/>
    <property type="project" value="UniProtKB-KW"/>
</dbReference>
<keyword evidence="8" id="KW-0808">Transferase</keyword>
<keyword evidence="5" id="KW-0460">Magnesium</keyword>
<evidence type="ECO:0000259" key="10">
    <source>
        <dbReference type="PROSITE" id="PS50994"/>
    </source>
</evidence>
<evidence type="ECO:0000256" key="3">
    <source>
        <dbReference type="ARBA" id="ARBA00022759"/>
    </source>
</evidence>
<dbReference type="SUPFAM" id="SSF53098">
    <property type="entry name" value="Ribonuclease H-like"/>
    <property type="match status" value="1"/>
</dbReference>
<comment type="caution">
    <text evidence="11">The sequence shown here is derived from an EMBL/GenBank/DDBJ whole genome shotgun (WGS) entry which is preliminary data.</text>
</comment>
<dbReference type="PANTHER" id="PTHR42648">
    <property type="entry name" value="TRANSPOSASE, PUTATIVE-RELATED"/>
    <property type="match status" value="1"/>
</dbReference>
<keyword evidence="8" id="KW-0239">DNA-directed DNA polymerase</keyword>
<dbReference type="GO" id="GO:0015074">
    <property type="term" value="P:DNA integration"/>
    <property type="evidence" value="ECO:0007669"/>
    <property type="project" value="UniProtKB-KW"/>
</dbReference>
<dbReference type="InterPro" id="IPR057670">
    <property type="entry name" value="SH3_retrovirus"/>
</dbReference>
<dbReference type="Proteomes" id="UP000198211">
    <property type="component" value="Unassembled WGS sequence"/>
</dbReference>
<evidence type="ECO:0000256" key="1">
    <source>
        <dbReference type="ARBA" id="ARBA00022722"/>
    </source>
</evidence>
<dbReference type="GO" id="GO:0046872">
    <property type="term" value="F:metal ion binding"/>
    <property type="evidence" value="ECO:0007669"/>
    <property type="project" value="UniProtKB-KW"/>
</dbReference>
<sequence>MLLDDIQSTVPNDSSSNCEFQLGRNFGGPHGTKYTDVDIVSPRQGMQVIRIRAEERINFKTFYENQWGERLKCLLSDNGTEYVNKKVAEVCSRNGIMHQRMVLYSLQKNGVEEMMNSMIMEKARSMVHYKGVSTLWWAEAVNTAVYLINCSTNTANSRTTSYELGFKTKPRMDHLRVLRTQGCAHVDDAKRTKLEPKNFRCMFLGYAENVKRYRVYDLDASKIMVSRSVQLDEREVNGIYDTHVPKPGTVTYVTKDSDVAVVPVQEVQQLIPDEPMEEVEEPV</sequence>
<dbReference type="EMBL" id="NBNE01003044">
    <property type="protein sequence ID" value="OWZ08727.1"/>
    <property type="molecule type" value="Genomic_DNA"/>
</dbReference>
<keyword evidence="4" id="KW-0378">Hydrolase</keyword>
<dbReference type="GO" id="GO:0003676">
    <property type="term" value="F:nucleic acid binding"/>
    <property type="evidence" value="ECO:0007669"/>
    <property type="project" value="InterPro"/>
</dbReference>
<keyword evidence="7" id="KW-0695">RNA-directed DNA polymerase</keyword>
<dbReference type="InterPro" id="IPR012337">
    <property type="entry name" value="RNaseH-like_sf"/>
</dbReference>
<evidence type="ECO:0000256" key="2">
    <source>
        <dbReference type="ARBA" id="ARBA00022723"/>
    </source>
</evidence>
<dbReference type="GO" id="GO:0003887">
    <property type="term" value="F:DNA-directed DNA polymerase activity"/>
    <property type="evidence" value="ECO:0007669"/>
    <property type="project" value="UniProtKB-KW"/>
</dbReference>
<keyword evidence="6" id="KW-0229">DNA integration</keyword>
<keyword evidence="12" id="KW-1185">Reference proteome</keyword>
<dbReference type="STRING" id="4795.A0A225VVA2"/>
<evidence type="ECO:0000256" key="6">
    <source>
        <dbReference type="ARBA" id="ARBA00022908"/>
    </source>
</evidence>
<evidence type="ECO:0000313" key="12">
    <source>
        <dbReference type="Proteomes" id="UP000198211"/>
    </source>
</evidence>